<evidence type="ECO:0000313" key="3">
    <source>
        <dbReference type="EMBL" id="MCJ2178377.1"/>
    </source>
</evidence>
<sequence>MTGIHSRGVAASATLVLVLASVPASGFAFRSGHGGPGVGNAHETGAHLAPPKKPGGGGGGRPAAGGKRPGGGGGGHSRPRPPARGNANVNVNHNVNVNYNDRGHHGGHYNHHDHWDDWDDHWHPARTAATVAVTAAVVGSIVRSVPPNCSTVAVNGISYSQCGNTWYQPQYSGSSVQYVVVNPPR</sequence>
<keyword evidence="4" id="KW-1185">Reference proteome</keyword>
<name>A0ABT0B017_9SPHN</name>
<feature type="signal peptide" evidence="2">
    <location>
        <begin position="1"/>
        <end position="26"/>
    </location>
</feature>
<proteinExistence type="predicted"/>
<accession>A0ABT0B017</accession>
<feature type="chain" id="PRO_5045802793" evidence="2">
    <location>
        <begin position="27"/>
        <end position="185"/>
    </location>
</feature>
<evidence type="ECO:0000256" key="2">
    <source>
        <dbReference type="SAM" id="SignalP"/>
    </source>
</evidence>
<evidence type="ECO:0000256" key="1">
    <source>
        <dbReference type="SAM" id="MobiDB-lite"/>
    </source>
</evidence>
<reference evidence="3" key="1">
    <citation type="submission" date="2022-03" db="EMBL/GenBank/DDBJ databases">
        <title>Identification of a novel bacterium isolated from mangrove sediments.</title>
        <authorList>
            <person name="Pan X."/>
        </authorList>
    </citation>
    <scope>NUCLEOTIDE SEQUENCE</scope>
    <source>
        <strain evidence="3">B2580</strain>
    </source>
</reference>
<comment type="caution">
    <text evidence="3">The sequence shown here is derived from an EMBL/GenBank/DDBJ whole genome shotgun (WGS) entry which is preliminary data.</text>
</comment>
<feature type="compositionally biased region" description="Gly residues" evidence="1">
    <location>
        <begin position="54"/>
        <end position="76"/>
    </location>
</feature>
<feature type="region of interest" description="Disordered" evidence="1">
    <location>
        <begin position="38"/>
        <end position="90"/>
    </location>
</feature>
<organism evidence="3 4">
    <name type="scientific">Novosphingobium album</name>
    <name type="common">ex Hu et al. 2023</name>
    <dbReference type="NCBI Taxonomy" id="2930093"/>
    <lineage>
        <taxon>Bacteria</taxon>
        <taxon>Pseudomonadati</taxon>
        <taxon>Pseudomonadota</taxon>
        <taxon>Alphaproteobacteria</taxon>
        <taxon>Sphingomonadales</taxon>
        <taxon>Sphingomonadaceae</taxon>
        <taxon>Novosphingobium</taxon>
    </lineage>
</organism>
<dbReference type="RefSeq" id="WP_243992379.1">
    <property type="nucleotide sequence ID" value="NZ_JALHLE010000008.1"/>
</dbReference>
<evidence type="ECO:0000313" key="4">
    <source>
        <dbReference type="Proteomes" id="UP001162880"/>
    </source>
</evidence>
<gene>
    <name evidence="3" type="ORF">MTR64_07360</name>
</gene>
<keyword evidence="2" id="KW-0732">Signal</keyword>
<dbReference type="EMBL" id="JALHLE010000008">
    <property type="protein sequence ID" value="MCJ2178377.1"/>
    <property type="molecule type" value="Genomic_DNA"/>
</dbReference>
<protein>
    <submittedName>
        <fullName evidence="3">Uncharacterized protein</fullName>
    </submittedName>
</protein>
<dbReference type="Proteomes" id="UP001162880">
    <property type="component" value="Unassembled WGS sequence"/>
</dbReference>